<proteinExistence type="predicted"/>
<dbReference type="Proteomes" id="UP000195570">
    <property type="component" value="Unassembled WGS sequence"/>
</dbReference>
<dbReference type="Gene3D" id="3.90.1410.10">
    <property type="entry name" value="set domain protein methyltransferase, domain 1"/>
    <property type="match status" value="1"/>
</dbReference>
<evidence type="ECO:0000313" key="2">
    <source>
        <dbReference type="Proteomes" id="UP000195570"/>
    </source>
</evidence>
<name>A0A1G4I4Y8_TRYEQ</name>
<gene>
    <name evidence="1" type="ORF">TEOVI_000035800</name>
</gene>
<accession>A0A1G4I4Y8</accession>
<dbReference type="InterPro" id="IPR046341">
    <property type="entry name" value="SET_dom_sf"/>
</dbReference>
<keyword evidence="2" id="KW-1185">Reference proteome</keyword>
<protein>
    <recommendedName>
        <fullName evidence="3">SET domain containing protein</fullName>
    </recommendedName>
</protein>
<dbReference type="VEuPathDB" id="TriTrypDB:TEOVI_000035800"/>
<organism evidence="1 2">
    <name type="scientific">Trypanosoma equiperdum</name>
    <dbReference type="NCBI Taxonomy" id="5694"/>
    <lineage>
        <taxon>Eukaryota</taxon>
        <taxon>Discoba</taxon>
        <taxon>Euglenozoa</taxon>
        <taxon>Kinetoplastea</taxon>
        <taxon>Metakinetoplastina</taxon>
        <taxon>Trypanosomatida</taxon>
        <taxon>Trypanosomatidae</taxon>
        <taxon>Trypanosoma</taxon>
    </lineage>
</organism>
<reference evidence="1" key="1">
    <citation type="submission" date="2016-09" db="EMBL/GenBank/DDBJ databases">
        <authorList>
            <person name="Hebert L."/>
            <person name="Moumen B."/>
        </authorList>
    </citation>
    <scope>NUCLEOTIDE SEQUENCE [LARGE SCALE GENOMIC DNA]</scope>
    <source>
        <strain evidence="1">OVI</strain>
    </source>
</reference>
<evidence type="ECO:0000313" key="1">
    <source>
        <dbReference type="EMBL" id="SCU66947.1"/>
    </source>
</evidence>
<dbReference type="RefSeq" id="XP_067078318.1">
    <property type="nucleotide sequence ID" value="XM_067222217.1"/>
</dbReference>
<dbReference type="AlphaFoldDB" id="A0A1G4I4Y8"/>
<comment type="caution">
    <text evidence="1">The sequence shown here is derived from an EMBL/GenBank/DDBJ whole genome shotgun (WGS) entry which is preliminary data.</text>
</comment>
<sequence>MLRPSSLCRVAFPVHRDTTKTPRLVKEVGTWLYKRETVESFRAWCKANNVRGSGNVKVVSTMHYARCLRAARHLRPGQAIITLPHTACFNFLVVAKEMYGVSGKGGTVSHNFPLEVNWMNYDERCSFLRSASMSELTTAGWMCRIASLEESRFTPYIHWLLEDTRGRDGVANGVSRERGEESGLVDHYFSEMATDACEDPEEFLENLFRSFAALHLRAVPIESAAIRLFLPGTNFFKAKVDEMFVPTLMPLIDAVPQLEDGLHNTAVEYFPFSDEETLLKQCKDLVLSEGGTNEMRELRRRCLAQEQGAGAFFALRALCPIEEGDYLYVRGVPKLGAPEQESMTVRVMEANRLLNNE</sequence>
<evidence type="ECO:0008006" key="3">
    <source>
        <dbReference type="Google" id="ProtNLM"/>
    </source>
</evidence>
<dbReference type="GeneID" id="92374298"/>
<dbReference type="SUPFAM" id="SSF82199">
    <property type="entry name" value="SET domain"/>
    <property type="match status" value="1"/>
</dbReference>
<dbReference type="EMBL" id="CZPT02000654">
    <property type="protein sequence ID" value="SCU66947.1"/>
    <property type="molecule type" value="Genomic_DNA"/>
</dbReference>